<proteinExistence type="predicted"/>
<dbReference type="OrthoDB" id="26806at2157"/>
<dbReference type="KEGG" id="clg:Calag_0061"/>
<feature type="active site" description="Tele-AMP-histidine intermediate" evidence="1">
    <location>
        <position position="93"/>
    </location>
</feature>
<dbReference type="STRING" id="1056495.Calag_0061"/>
<accession>L0A9N1</accession>
<dbReference type="PANTHER" id="PTHR46648">
    <property type="entry name" value="HIT FAMILY PROTEIN 1"/>
    <property type="match status" value="1"/>
</dbReference>
<evidence type="ECO:0000313" key="4">
    <source>
        <dbReference type="EMBL" id="AFZ69852.1"/>
    </source>
</evidence>
<dbReference type="HOGENOM" id="CLU_1598929_0_0_2"/>
<feature type="domain" description="HIT" evidence="3">
    <location>
        <begin position="4"/>
        <end position="106"/>
    </location>
</feature>
<dbReference type="GO" id="GO:0009117">
    <property type="term" value="P:nucleotide metabolic process"/>
    <property type="evidence" value="ECO:0007669"/>
    <property type="project" value="TreeGrafter"/>
</dbReference>
<dbReference type="Pfam" id="PF01230">
    <property type="entry name" value="HIT"/>
    <property type="match status" value="1"/>
</dbReference>
<comment type="caution">
    <text evidence="2">Lacks conserved residue(s) required for the propagation of feature annotation.</text>
</comment>
<dbReference type="EMBL" id="CP003378">
    <property type="protein sequence ID" value="AFZ69852.1"/>
    <property type="molecule type" value="Genomic_DNA"/>
</dbReference>
<gene>
    <name evidence="4" type="ordered locus">Calag_0061</name>
</gene>
<dbReference type="GeneID" id="14211321"/>
<evidence type="ECO:0000313" key="5">
    <source>
        <dbReference type="Proteomes" id="UP000010469"/>
    </source>
</evidence>
<dbReference type="PRINTS" id="PR00332">
    <property type="entry name" value="HISTRIAD"/>
</dbReference>
<organism evidence="4 5">
    <name type="scientific">Caldisphaera lagunensis (strain DSM 15908 / JCM 11604 / ANMR 0165 / IC-154)</name>
    <dbReference type="NCBI Taxonomy" id="1056495"/>
    <lineage>
        <taxon>Archaea</taxon>
        <taxon>Thermoproteota</taxon>
        <taxon>Thermoprotei</taxon>
        <taxon>Acidilobales</taxon>
        <taxon>Caldisphaeraceae</taxon>
        <taxon>Caldisphaera</taxon>
    </lineage>
</organism>
<sequence>MEDVFCRIAKGEEKSYTVYSDDKIMVIMDIYPMSKGQTLVIPKKHFVFFYEMPDDLIYSFYKTVNIIGKAMIKAFNPKAIALIARGLRVPHYHLILVPIRDGDINDKYFSVMDAYQGFPKVSSDVLLARIEDFKSLAMKGRPQVSEDELIDDMNKLKISLKEIQNT</sequence>
<dbReference type="AlphaFoldDB" id="L0A9N1"/>
<dbReference type="RefSeq" id="WP_015231750.1">
    <property type="nucleotide sequence ID" value="NC_019791.1"/>
</dbReference>
<evidence type="ECO:0000256" key="2">
    <source>
        <dbReference type="PROSITE-ProRule" id="PRU00464"/>
    </source>
</evidence>
<evidence type="ECO:0000259" key="3">
    <source>
        <dbReference type="PROSITE" id="PS51084"/>
    </source>
</evidence>
<dbReference type="InterPro" id="IPR001310">
    <property type="entry name" value="Histidine_triad_HIT"/>
</dbReference>
<protein>
    <submittedName>
        <fullName evidence="4">HIT family hydrolase, diadenosine tetraphosphate hydrolase</fullName>
    </submittedName>
</protein>
<dbReference type="SUPFAM" id="SSF54197">
    <property type="entry name" value="HIT-like"/>
    <property type="match status" value="1"/>
</dbReference>
<dbReference type="PANTHER" id="PTHR46648:SF1">
    <property type="entry name" value="ADENOSINE 5'-MONOPHOSPHORAMIDASE HNT1"/>
    <property type="match status" value="1"/>
</dbReference>
<keyword evidence="4" id="KW-0378">Hydrolase</keyword>
<keyword evidence="5" id="KW-1185">Reference proteome</keyword>
<name>L0A9N1_CALLD</name>
<dbReference type="PROSITE" id="PS51084">
    <property type="entry name" value="HIT_2"/>
    <property type="match status" value="1"/>
</dbReference>
<dbReference type="GO" id="GO:0016787">
    <property type="term" value="F:hydrolase activity"/>
    <property type="evidence" value="ECO:0007669"/>
    <property type="project" value="UniProtKB-KW"/>
</dbReference>
<dbReference type="InterPro" id="IPR011146">
    <property type="entry name" value="HIT-like"/>
</dbReference>
<dbReference type="Gene3D" id="3.30.428.10">
    <property type="entry name" value="HIT-like"/>
    <property type="match status" value="1"/>
</dbReference>
<dbReference type="eggNOG" id="arCOG00419">
    <property type="taxonomic scope" value="Archaea"/>
</dbReference>
<dbReference type="Proteomes" id="UP000010469">
    <property type="component" value="Chromosome"/>
</dbReference>
<evidence type="ECO:0000256" key="1">
    <source>
        <dbReference type="PIRSR" id="PIRSR601310-1"/>
    </source>
</evidence>
<dbReference type="InParanoid" id="L0A9N1"/>
<reference evidence="5" key="1">
    <citation type="submission" date="2012-03" db="EMBL/GenBank/DDBJ databases">
        <title>Complete genome of Caldisphaera lagunensis DSM 15908.</title>
        <authorList>
            <person name="Lucas S."/>
            <person name="Copeland A."/>
            <person name="Lapidus A."/>
            <person name="Glavina del Rio T."/>
            <person name="Dalin E."/>
            <person name="Tice H."/>
            <person name="Bruce D."/>
            <person name="Goodwin L."/>
            <person name="Pitluck S."/>
            <person name="Peters L."/>
            <person name="Mikhailova N."/>
            <person name="Teshima H."/>
            <person name="Kyrpides N."/>
            <person name="Mavromatis K."/>
            <person name="Ivanova N."/>
            <person name="Brettin T."/>
            <person name="Detter J.C."/>
            <person name="Han C."/>
            <person name="Larimer F."/>
            <person name="Land M."/>
            <person name="Hauser L."/>
            <person name="Markowitz V."/>
            <person name="Cheng J.-F."/>
            <person name="Hugenholtz P."/>
            <person name="Woyke T."/>
            <person name="Wu D."/>
            <person name="Spring S."/>
            <person name="Schroeder M."/>
            <person name="Brambilla E."/>
            <person name="Klenk H.-P."/>
            <person name="Eisen J.A."/>
        </authorList>
    </citation>
    <scope>NUCLEOTIDE SEQUENCE [LARGE SCALE GENOMIC DNA]</scope>
    <source>
        <strain evidence="5">DSM 15908 / JCM 11604 / IC-154</strain>
    </source>
</reference>
<dbReference type="InterPro" id="IPR036265">
    <property type="entry name" value="HIT-like_sf"/>
</dbReference>